<dbReference type="InterPro" id="IPR048290">
    <property type="entry name" value="ZP_chr"/>
</dbReference>
<evidence type="ECO:0000256" key="1">
    <source>
        <dbReference type="ARBA" id="ARBA00022737"/>
    </source>
</evidence>
<dbReference type="Pfam" id="PF00431">
    <property type="entry name" value="CUB"/>
    <property type="match status" value="2"/>
</dbReference>
<dbReference type="PROSITE" id="PS00524">
    <property type="entry name" value="SMB_1"/>
    <property type="match status" value="11"/>
</dbReference>
<keyword evidence="2" id="KW-1015">Disulfide bond</keyword>
<feature type="domain" description="SMB" evidence="8">
    <location>
        <begin position="577"/>
        <end position="616"/>
    </location>
</feature>
<feature type="domain" description="SMB" evidence="8">
    <location>
        <begin position="673"/>
        <end position="712"/>
    </location>
</feature>
<dbReference type="InterPro" id="IPR001507">
    <property type="entry name" value="ZP_dom"/>
</dbReference>
<dbReference type="FunFam" id="2.60.40.4100:FF:000005">
    <property type="entry name" value="Deleted in malignant brain tumors 1"/>
    <property type="match status" value="1"/>
</dbReference>
<dbReference type="InterPro" id="IPR000859">
    <property type="entry name" value="CUB_dom"/>
</dbReference>
<dbReference type="FunFam" id="2.60.120.290:FF:000013">
    <property type="entry name" value="Membrane frizzled-related protein"/>
    <property type="match status" value="1"/>
</dbReference>
<evidence type="ECO:0000313" key="11">
    <source>
        <dbReference type="RefSeq" id="XP_028278934.1"/>
    </source>
</evidence>
<feature type="domain" description="SMB" evidence="8">
    <location>
        <begin position="292"/>
        <end position="331"/>
    </location>
</feature>
<accession>A0A6P7JPT1</accession>
<evidence type="ECO:0000256" key="5">
    <source>
        <dbReference type="SAM" id="MobiDB-lite"/>
    </source>
</evidence>
<evidence type="ECO:0000256" key="4">
    <source>
        <dbReference type="PROSITE-ProRule" id="PRU00059"/>
    </source>
</evidence>
<keyword evidence="10" id="KW-1185">Reference proteome</keyword>
<feature type="region of interest" description="Disordered" evidence="5">
    <location>
        <begin position="1101"/>
        <end position="1123"/>
    </location>
</feature>
<feature type="domain" description="SMB" evidence="8">
    <location>
        <begin position="433"/>
        <end position="472"/>
    </location>
</feature>
<sequence>MWVLLFLYSALVTSGLEGAAAEYYTTPGTTPGKTDDYFQESTWIEGPRPTPTALDYSTSTETSPTAQPSCQYNCGNYMGSCSCSSSCQYYGNCCPDYNDHCLSTTNPSGYESTEPGTQDSNLTDCGGYLTSSSGTFYSPNYPNPYPNNAVCVWYIRLSGQRVELELSDVNIELESSCFYDAIYIYDGPSTSSSLLGMLCGRKNSTFYSTGPSLTVSFKSDSIVSYSGFRAYYRAVGPMEPTPTAQPSCQYNCGNYMGSCSCSSSCQYYGNCCPDYNNHCLSTTTPSGYESTAQPSCQYNCGNYMGSCSCSSSCQYYGNCCPDYNSYCYQPTVSTNRTTTARPSCRYNCGYNMGSCSCSSSCQYNGNCCHDYNSYCYSTTVRPTSAQPSCRYNCGNYMGSCSCSSSCQYYGNCCPDYNSYCYQSTVRPTRSTTAQPSCRYNCGYNMGSCSCSSSCQYYGNCCPDYNSYCYRSTVSTVRPTTARPSCRYNCGYHMGSCSCSSSCQYYGNCCPDYNSYCYQSTVRPTRPSTALPSCRYNCGYNMGSCSCYSSCQYYGNCCPDYNSYCYQSTVRPTRSTTARPSCRYNCGYHMGSCSCSSSCQYYGNCCPDYNSYCYQSTVRPTRPSTALPSCRYNCGYNMGSCSCYSSCQYYGNCCPDYNSYCYQSTVRPTRSTTARPSCRYNCGYHMGSCSCSSSCQYYGNCCPDYNSYCSVTSPPRPIPTTAGSCGGFLFGSGTFSSPNHPYYYQDNAYCVWQIKAEHDQRIVLSFTYLQLENCCSCDYISIYDGPSVGSRYLGKLCNNTVSTFYSSSNYMTVLFRTDGSVVAQGFRAEFFSSLLPSSGRVDCSSDKMTIVISRSYLNSVGYDGYNLYLNDPYCRPQVSSNQVVFSFHSNTCGNIREFNNGRVVYSNTVRSEASSSGVITRHSHFRLNVTCQMDQDSVSHTMFIVRNSGNSTITGTGRFNTTMSFYTSSNFYYKVTEVPYEVSLNEKVFVQVDLPRRDSSLVLFIDTCVASPSQYDFQTRSYYLIRTGCPVDSTYQSYVSGTADYARFAFRTFKFLQAKESVYIQCRVLICQASDYSSRCRRGCMRRVARDLESQHESQTLLVGPIKLKDPEKKEEEPEKQNKV</sequence>
<feature type="chain" id="PRO_5028309645" evidence="6">
    <location>
        <begin position="22"/>
        <end position="1123"/>
    </location>
</feature>
<dbReference type="Gene3D" id="4.10.410.20">
    <property type="match status" value="11"/>
</dbReference>
<feature type="signal peptide" evidence="6">
    <location>
        <begin position="1"/>
        <end position="21"/>
    </location>
</feature>
<name>A0A6P7JPT1_9TELE</name>
<dbReference type="SUPFAM" id="SSF90188">
    <property type="entry name" value="Somatomedin B domain"/>
    <property type="match status" value="11"/>
</dbReference>
<dbReference type="PANTHER" id="PTHR24251">
    <property type="entry name" value="OVOCHYMASE-RELATED"/>
    <property type="match status" value="1"/>
</dbReference>
<dbReference type="GeneID" id="114447094"/>
<feature type="domain" description="SMB" evidence="8">
    <location>
        <begin position="529"/>
        <end position="568"/>
    </location>
</feature>
<gene>
    <name evidence="11" type="primary">LOC114447094</name>
</gene>
<evidence type="ECO:0000313" key="10">
    <source>
        <dbReference type="Proteomes" id="UP000515145"/>
    </source>
</evidence>
<dbReference type="PRINTS" id="PR00023">
    <property type="entry name" value="ZPELLUCIDA"/>
</dbReference>
<feature type="domain" description="SMB" evidence="8">
    <location>
        <begin position="385"/>
        <end position="424"/>
    </location>
</feature>
<dbReference type="InterPro" id="IPR036024">
    <property type="entry name" value="Somatomedin_B-like_dom_sf"/>
</dbReference>
<dbReference type="PROSITE" id="PS01180">
    <property type="entry name" value="CUB"/>
    <property type="match status" value="2"/>
</dbReference>
<keyword evidence="1" id="KW-0677">Repeat</keyword>
<evidence type="ECO:0000256" key="3">
    <source>
        <dbReference type="ARBA" id="ARBA00023180"/>
    </source>
</evidence>
<dbReference type="SMART" id="SM00241">
    <property type="entry name" value="ZP"/>
    <property type="match status" value="1"/>
</dbReference>
<dbReference type="RefSeq" id="XP_028278934.1">
    <property type="nucleotide sequence ID" value="XM_028423133.1"/>
</dbReference>
<feature type="region of interest" description="Disordered" evidence="5">
    <location>
        <begin position="44"/>
        <end position="64"/>
    </location>
</feature>
<dbReference type="PROSITE" id="PS50958">
    <property type="entry name" value="SMB_2"/>
    <property type="match status" value="11"/>
</dbReference>
<dbReference type="AlphaFoldDB" id="A0A6P7JPT1"/>
<dbReference type="Gene3D" id="2.60.120.290">
    <property type="entry name" value="Spermadhesin, CUB domain"/>
    <property type="match status" value="2"/>
</dbReference>
<feature type="domain" description="SMB" evidence="8">
    <location>
        <begin position="244"/>
        <end position="283"/>
    </location>
</feature>
<protein>
    <submittedName>
        <fullName evidence="11">Deleted in malignant brain tumors 1 protein-like isoform X1</fullName>
    </submittedName>
</protein>
<feature type="domain" description="SMB" evidence="8">
    <location>
        <begin position="625"/>
        <end position="664"/>
    </location>
</feature>
<keyword evidence="6" id="KW-0732">Signal</keyword>
<evidence type="ECO:0000259" key="7">
    <source>
        <dbReference type="PROSITE" id="PS01180"/>
    </source>
</evidence>
<dbReference type="SUPFAM" id="SSF49854">
    <property type="entry name" value="Spermadhesin, CUB domain"/>
    <property type="match status" value="2"/>
</dbReference>
<dbReference type="InterPro" id="IPR035914">
    <property type="entry name" value="Sperma_CUB_dom_sf"/>
</dbReference>
<organism evidence="10 11">
    <name type="scientific">Parambassis ranga</name>
    <name type="common">Indian glassy fish</name>
    <dbReference type="NCBI Taxonomy" id="210632"/>
    <lineage>
        <taxon>Eukaryota</taxon>
        <taxon>Metazoa</taxon>
        <taxon>Chordata</taxon>
        <taxon>Craniata</taxon>
        <taxon>Vertebrata</taxon>
        <taxon>Euteleostomi</taxon>
        <taxon>Actinopterygii</taxon>
        <taxon>Neopterygii</taxon>
        <taxon>Teleostei</taxon>
        <taxon>Neoteleostei</taxon>
        <taxon>Acanthomorphata</taxon>
        <taxon>Ovalentaria</taxon>
        <taxon>Ambassidae</taxon>
        <taxon>Parambassis</taxon>
    </lineage>
</organism>
<feature type="domain" description="CUB" evidence="7">
    <location>
        <begin position="125"/>
        <end position="235"/>
    </location>
</feature>
<evidence type="ECO:0000259" key="9">
    <source>
        <dbReference type="PROSITE" id="PS51034"/>
    </source>
</evidence>
<dbReference type="FunFam" id="2.60.120.290:FF:000005">
    <property type="entry name" value="Procollagen C-endopeptidase enhancer 1"/>
    <property type="match status" value="1"/>
</dbReference>
<dbReference type="PANTHER" id="PTHR24251:SF30">
    <property type="entry name" value="MEMBRANE FRIZZLED-RELATED PROTEIN"/>
    <property type="match status" value="1"/>
</dbReference>
<evidence type="ECO:0000256" key="6">
    <source>
        <dbReference type="SAM" id="SignalP"/>
    </source>
</evidence>
<dbReference type="CDD" id="cd00041">
    <property type="entry name" value="CUB"/>
    <property type="match status" value="2"/>
</dbReference>
<dbReference type="Gene3D" id="2.60.40.4100">
    <property type="entry name" value="Zona pellucida, ZP-C domain"/>
    <property type="match status" value="1"/>
</dbReference>
<reference evidence="11" key="1">
    <citation type="submission" date="2025-08" db="UniProtKB">
        <authorList>
            <consortium name="RefSeq"/>
        </authorList>
    </citation>
    <scope>IDENTIFICATION</scope>
</reference>
<feature type="domain" description="SMB" evidence="8">
    <location>
        <begin position="66"/>
        <end position="105"/>
    </location>
</feature>
<proteinExistence type="predicted"/>
<feature type="compositionally biased region" description="Polar residues" evidence="5">
    <location>
        <begin position="55"/>
        <end position="64"/>
    </location>
</feature>
<feature type="compositionally biased region" description="Basic and acidic residues" evidence="5">
    <location>
        <begin position="1106"/>
        <end position="1123"/>
    </location>
</feature>
<feature type="domain" description="ZP" evidence="9">
    <location>
        <begin position="841"/>
        <end position="1086"/>
    </location>
</feature>
<dbReference type="PROSITE" id="PS51034">
    <property type="entry name" value="ZP_2"/>
    <property type="match status" value="1"/>
</dbReference>
<feature type="domain" description="CUB" evidence="7">
    <location>
        <begin position="708"/>
        <end position="832"/>
    </location>
</feature>
<dbReference type="SMART" id="SM00042">
    <property type="entry name" value="CUB"/>
    <property type="match status" value="2"/>
</dbReference>
<dbReference type="SMART" id="SM00201">
    <property type="entry name" value="SO"/>
    <property type="match status" value="11"/>
</dbReference>
<dbReference type="Pfam" id="PF01033">
    <property type="entry name" value="Somatomedin_B"/>
    <property type="match status" value="4"/>
</dbReference>
<dbReference type="Proteomes" id="UP000515145">
    <property type="component" value="Chromosome 15"/>
</dbReference>
<feature type="domain" description="SMB" evidence="8">
    <location>
        <begin position="340"/>
        <end position="379"/>
    </location>
</feature>
<dbReference type="InParanoid" id="A0A6P7JPT1"/>
<dbReference type="InterPro" id="IPR055355">
    <property type="entry name" value="ZP-C"/>
</dbReference>
<evidence type="ECO:0000259" key="8">
    <source>
        <dbReference type="PROSITE" id="PS50958"/>
    </source>
</evidence>
<comment type="caution">
    <text evidence="4">Lacks conserved residue(s) required for the propagation of feature annotation.</text>
</comment>
<dbReference type="InterPro" id="IPR001212">
    <property type="entry name" value="Somatomedin_B_dom"/>
</dbReference>
<keyword evidence="3" id="KW-0325">Glycoprotein</keyword>
<feature type="domain" description="SMB" evidence="8">
    <location>
        <begin position="481"/>
        <end position="520"/>
    </location>
</feature>
<evidence type="ECO:0000256" key="2">
    <source>
        <dbReference type="ARBA" id="ARBA00023157"/>
    </source>
</evidence>
<dbReference type="Pfam" id="PF00100">
    <property type="entry name" value="Zona_pellucida"/>
    <property type="match status" value="1"/>
</dbReference>
<dbReference type="OrthoDB" id="10063988at2759"/>
<dbReference type="InterPro" id="IPR042235">
    <property type="entry name" value="ZP-C_dom"/>
</dbReference>